<evidence type="ECO:0000313" key="3">
    <source>
        <dbReference type="Proteomes" id="UP000299290"/>
    </source>
</evidence>
<sequence length="299" mass="33688">MTPSFVPEQSDGEPPSRRGRKPESIGEKVGGSHRAWLESVRSRLFASGLTLDDLVNRSGYSKSRISELLRGKGYYPGWAITYSVVCCLDLPILPMRRLWTAAAREANKDTTWIENRIHAVQPLQPEQPPVAHQGFTEAVRQPYTDYARVFLQTGQRARWVVSEAFDILWLGWDEATASPNVRRHAWCLLRSRVMLRAPRHEGYPDLRAAAFSTLAQSQTDDLAVRFAQIGEQAGFFNAMGRLPDDQLDVTVLRYLCGISEDAIPTVVGLSPAITHAMDHHARGALERIYHHHETRSDHP</sequence>
<dbReference type="EMBL" id="BJHV01000002">
    <property type="protein sequence ID" value="GDY49158.1"/>
    <property type="molecule type" value="Genomic_DNA"/>
</dbReference>
<comment type="caution">
    <text evidence="2">The sequence shown here is derived from an EMBL/GenBank/DDBJ whole genome shotgun (WGS) entry which is preliminary data.</text>
</comment>
<gene>
    <name evidence="2" type="ORF">SANT12839_100400</name>
</gene>
<dbReference type="RefSeq" id="WP_137970521.1">
    <property type="nucleotide sequence ID" value="NZ_BJHV01000002.1"/>
</dbReference>
<name>A0A4D4KRT0_9ACTN</name>
<organism evidence="2 3">
    <name type="scientific">Streptomyces antimycoticus</name>
    <dbReference type="NCBI Taxonomy" id="68175"/>
    <lineage>
        <taxon>Bacteria</taxon>
        <taxon>Bacillati</taxon>
        <taxon>Actinomycetota</taxon>
        <taxon>Actinomycetes</taxon>
        <taxon>Kitasatosporales</taxon>
        <taxon>Streptomycetaceae</taxon>
        <taxon>Streptomyces</taxon>
        <taxon>Streptomyces violaceusniger group</taxon>
    </lineage>
</organism>
<protein>
    <submittedName>
        <fullName evidence="2">Uncharacterized protein</fullName>
    </submittedName>
</protein>
<keyword evidence="3" id="KW-1185">Reference proteome</keyword>
<proteinExistence type="predicted"/>
<dbReference type="AlphaFoldDB" id="A0A4D4KRT0"/>
<dbReference type="Proteomes" id="UP000299290">
    <property type="component" value="Unassembled WGS sequence"/>
</dbReference>
<accession>A0A4D4KRT0</accession>
<feature type="region of interest" description="Disordered" evidence="1">
    <location>
        <begin position="1"/>
        <end position="29"/>
    </location>
</feature>
<evidence type="ECO:0000256" key="1">
    <source>
        <dbReference type="SAM" id="MobiDB-lite"/>
    </source>
</evidence>
<evidence type="ECO:0000313" key="2">
    <source>
        <dbReference type="EMBL" id="GDY49158.1"/>
    </source>
</evidence>
<reference evidence="2 3" key="1">
    <citation type="journal article" date="2020" name="Int. J. Syst. Evol. Microbiol.">
        <title>Reclassification of Streptomyces castelarensis and Streptomyces sporoclivatus as later heterotypic synonyms of Streptomyces antimycoticus.</title>
        <authorList>
            <person name="Komaki H."/>
            <person name="Tamura T."/>
        </authorList>
    </citation>
    <scope>NUCLEOTIDE SEQUENCE [LARGE SCALE GENOMIC DNA]</scope>
    <source>
        <strain evidence="2 3">NBRC 12839</strain>
    </source>
</reference>